<dbReference type="CDD" id="cd09989">
    <property type="entry name" value="Arginase"/>
    <property type="match status" value="1"/>
</dbReference>
<accession>A0AAW8UAE8</accession>
<comment type="pathway">
    <text evidence="2">Nitrogen metabolism; urea cycle; L-ornithine and urea from L-arginine: step 1/1.</text>
</comment>
<dbReference type="GO" id="GO:0006525">
    <property type="term" value="P:arginine metabolic process"/>
    <property type="evidence" value="ECO:0007669"/>
    <property type="project" value="UniProtKB-KW"/>
</dbReference>
<reference evidence="12" key="1">
    <citation type="submission" date="2023-03" db="EMBL/GenBank/DDBJ databases">
        <authorList>
            <person name="Shen W."/>
            <person name="Cai J."/>
        </authorList>
    </citation>
    <scope>NUCLEOTIDE SEQUENCE</scope>
    <source>
        <strain evidence="12">P96-3</strain>
    </source>
</reference>
<gene>
    <name evidence="12" type="ORF">P7H70_14150</name>
</gene>
<dbReference type="Gene3D" id="3.40.800.10">
    <property type="entry name" value="Ureohydrolase domain"/>
    <property type="match status" value="1"/>
</dbReference>
<dbReference type="GO" id="GO:0004053">
    <property type="term" value="F:arginase activity"/>
    <property type="evidence" value="ECO:0007669"/>
    <property type="project" value="UniProtKB-EC"/>
</dbReference>
<dbReference type="EC" id="3.5.3.1" evidence="3"/>
<evidence type="ECO:0000313" key="13">
    <source>
        <dbReference type="Proteomes" id="UP001268577"/>
    </source>
</evidence>
<evidence type="ECO:0000256" key="10">
    <source>
        <dbReference type="PROSITE-ProRule" id="PRU00742"/>
    </source>
</evidence>
<dbReference type="GO" id="GO:0030145">
    <property type="term" value="F:manganese ion binding"/>
    <property type="evidence" value="ECO:0007669"/>
    <property type="project" value="TreeGrafter"/>
</dbReference>
<dbReference type="Proteomes" id="UP001268577">
    <property type="component" value="Unassembled WGS sequence"/>
</dbReference>
<dbReference type="InterPro" id="IPR023696">
    <property type="entry name" value="Ureohydrolase_dom_sf"/>
</dbReference>
<evidence type="ECO:0000256" key="1">
    <source>
        <dbReference type="ARBA" id="ARBA00001936"/>
    </source>
</evidence>
<name>A0AAW8UAE8_9ENTE</name>
<evidence type="ECO:0000256" key="3">
    <source>
        <dbReference type="ARBA" id="ARBA00012168"/>
    </source>
</evidence>
<organism evidence="12 13">
    <name type="scientific">Vagococcus carniphilus</name>
    <dbReference type="NCBI Taxonomy" id="218144"/>
    <lineage>
        <taxon>Bacteria</taxon>
        <taxon>Bacillati</taxon>
        <taxon>Bacillota</taxon>
        <taxon>Bacilli</taxon>
        <taxon>Lactobacillales</taxon>
        <taxon>Enterococcaceae</taxon>
        <taxon>Vagococcus</taxon>
    </lineage>
</organism>
<evidence type="ECO:0000256" key="11">
    <source>
        <dbReference type="RuleBase" id="RU003684"/>
    </source>
</evidence>
<dbReference type="RefSeq" id="WP_311985733.1">
    <property type="nucleotide sequence ID" value="NZ_JARQBZ010000041.1"/>
</dbReference>
<evidence type="ECO:0000256" key="9">
    <source>
        <dbReference type="ARBA" id="ARBA00047391"/>
    </source>
</evidence>
<dbReference type="SUPFAM" id="SSF52768">
    <property type="entry name" value="Arginase/deacetylase"/>
    <property type="match status" value="1"/>
</dbReference>
<dbReference type="GO" id="GO:0005829">
    <property type="term" value="C:cytosol"/>
    <property type="evidence" value="ECO:0007669"/>
    <property type="project" value="TreeGrafter"/>
</dbReference>
<dbReference type="Pfam" id="PF00491">
    <property type="entry name" value="Arginase"/>
    <property type="match status" value="1"/>
</dbReference>
<dbReference type="PANTHER" id="PTHR43782:SF3">
    <property type="entry name" value="ARGINASE"/>
    <property type="match status" value="1"/>
</dbReference>
<dbReference type="PRINTS" id="PR00116">
    <property type="entry name" value="ARGINASE"/>
</dbReference>
<sequence>MTIITSNMYLGADNPGIKTGIDVLKNESVLPDGTLFTNPVTSHGITRTKKMKYYYEILDHLKEIHQSYIAHSEKGEKNILIGGDHSIAIASGVHSLENHDNLGVVWVDAHADINTNDITNSGNVHGMSVAALLGLGDDGLVNFVPRTKYLKPENVVYIGLRDVEPEEQALLDKLHIKHYTADEVMSLGIETVMKELVAHLKAQKVKNLHLSYDLDSADPTLVPGVTTDVPNGLDLKQTLYIFRQLHKAFDVVAFDLVEFNPEKDIDNQTVDFIKQIMPDVLK</sequence>
<keyword evidence="6" id="KW-0479">Metal-binding</keyword>
<evidence type="ECO:0000313" key="12">
    <source>
        <dbReference type="EMBL" id="MDT2835174.1"/>
    </source>
</evidence>
<dbReference type="PROSITE" id="PS51409">
    <property type="entry name" value="ARGINASE_2"/>
    <property type="match status" value="1"/>
</dbReference>
<dbReference type="AlphaFoldDB" id="A0AAW8UAE8"/>
<dbReference type="InterPro" id="IPR020855">
    <property type="entry name" value="Ureohydrolase_Mn_BS"/>
</dbReference>
<dbReference type="EMBL" id="JARQBZ010000041">
    <property type="protein sequence ID" value="MDT2835174.1"/>
    <property type="molecule type" value="Genomic_DNA"/>
</dbReference>
<keyword evidence="8" id="KW-0464">Manganese</keyword>
<comment type="cofactor">
    <cofactor evidence="1">
        <name>Mn(2+)</name>
        <dbReference type="ChEBI" id="CHEBI:29035"/>
    </cofactor>
</comment>
<dbReference type="InterPro" id="IPR006035">
    <property type="entry name" value="Ureohydrolase"/>
</dbReference>
<comment type="caution">
    <text evidence="12">The sequence shown here is derived from an EMBL/GenBank/DDBJ whole genome shotgun (WGS) entry which is preliminary data.</text>
</comment>
<evidence type="ECO:0000256" key="4">
    <source>
        <dbReference type="ARBA" id="ARBA00018123"/>
    </source>
</evidence>
<evidence type="ECO:0000256" key="8">
    <source>
        <dbReference type="ARBA" id="ARBA00023211"/>
    </source>
</evidence>
<dbReference type="PANTHER" id="PTHR43782">
    <property type="entry name" value="ARGINASE"/>
    <property type="match status" value="1"/>
</dbReference>
<dbReference type="PROSITE" id="PS01053">
    <property type="entry name" value="ARGINASE_1"/>
    <property type="match status" value="1"/>
</dbReference>
<evidence type="ECO:0000256" key="7">
    <source>
        <dbReference type="ARBA" id="ARBA00022801"/>
    </source>
</evidence>
<evidence type="ECO:0000256" key="6">
    <source>
        <dbReference type="ARBA" id="ARBA00022723"/>
    </source>
</evidence>
<protein>
    <recommendedName>
        <fullName evidence="4">Arginase</fullName>
        <ecNumber evidence="3">3.5.3.1</ecNumber>
    </recommendedName>
</protein>
<dbReference type="InterPro" id="IPR014033">
    <property type="entry name" value="Arginase"/>
</dbReference>
<proteinExistence type="inferred from homology"/>
<evidence type="ECO:0000256" key="5">
    <source>
        <dbReference type="ARBA" id="ARBA00022503"/>
    </source>
</evidence>
<comment type="catalytic activity">
    <reaction evidence="9">
        <text>L-arginine + H2O = urea + L-ornithine</text>
        <dbReference type="Rhea" id="RHEA:20569"/>
        <dbReference type="ChEBI" id="CHEBI:15377"/>
        <dbReference type="ChEBI" id="CHEBI:16199"/>
        <dbReference type="ChEBI" id="CHEBI:32682"/>
        <dbReference type="ChEBI" id="CHEBI:46911"/>
        <dbReference type="EC" id="3.5.3.1"/>
    </reaction>
</comment>
<evidence type="ECO:0000256" key="2">
    <source>
        <dbReference type="ARBA" id="ARBA00005098"/>
    </source>
</evidence>
<keyword evidence="7 11" id="KW-0378">Hydrolase</keyword>
<comment type="similarity">
    <text evidence="10 11">Belongs to the arginase family.</text>
</comment>
<keyword evidence="5" id="KW-0056">Arginine metabolism</keyword>